<dbReference type="PANTHER" id="PTHR33789">
    <property type="entry name" value="LACHRYMATORY-FACTOR SYNTHASE"/>
    <property type="match status" value="1"/>
</dbReference>
<dbReference type="AlphaFoldDB" id="A0A4Y7IR92"/>
<dbReference type="InterPro" id="IPR023393">
    <property type="entry name" value="START-like_dom_sf"/>
</dbReference>
<reference evidence="1 2" key="1">
    <citation type="journal article" date="2018" name="Science">
        <title>The opium poppy genome and morphinan production.</title>
        <authorList>
            <person name="Guo L."/>
            <person name="Winzer T."/>
            <person name="Yang X."/>
            <person name="Li Y."/>
            <person name="Ning Z."/>
            <person name="He Z."/>
            <person name="Teodor R."/>
            <person name="Lu Y."/>
            <person name="Bowser T.A."/>
            <person name="Graham I.A."/>
            <person name="Ye K."/>
        </authorList>
    </citation>
    <scope>NUCLEOTIDE SEQUENCE [LARGE SCALE GENOMIC DNA]</scope>
    <source>
        <strain evidence="2">cv. HN1</strain>
        <tissue evidence="1">Leaves</tissue>
    </source>
</reference>
<dbReference type="InterPro" id="IPR053249">
    <property type="entry name" value="LFS"/>
</dbReference>
<sequence length="199" mass="22163">MYPLHMQWSLGYHGNMRCLLRSTISKASQETAEEQKWKGKATTNLKDLTAEEVWPFFEDFLSIHKWLPGVDACSLVEGVSGEPGCVRYCTGTAVPTDGGEESVISWVKEKLLSIDPVERCISYEVIEGNVGFESYIATIKISSGSEDTQENGQSGSMIEWGYIVNPIPGWKSEDLASYIDSILHTMVKRMEEALLQAKS</sequence>
<keyword evidence="2" id="KW-1185">Reference proteome</keyword>
<dbReference type="Gramene" id="RZC50222">
    <property type="protein sequence ID" value="RZC50222"/>
    <property type="gene ID" value="C5167_018660"/>
</dbReference>
<dbReference type="SUPFAM" id="SSF55961">
    <property type="entry name" value="Bet v1-like"/>
    <property type="match status" value="1"/>
</dbReference>
<evidence type="ECO:0000313" key="1">
    <source>
        <dbReference type="EMBL" id="RZC50222.1"/>
    </source>
</evidence>
<gene>
    <name evidence="1" type="ORF">C5167_018660</name>
</gene>
<evidence type="ECO:0000313" key="2">
    <source>
        <dbReference type="Proteomes" id="UP000316621"/>
    </source>
</evidence>
<dbReference type="Pfam" id="PF10604">
    <property type="entry name" value="Polyketide_cyc2"/>
    <property type="match status" value="1"/>
</dbReference>
<dbReference type="OMA" id="DIEWKYE"/>
<dbReference type="EMBL" id="CM010716">
    <property type="protein sequence ID" value="RZC50222.1"/>
    <property type="molecule type" value="Genomic_DNA"/>
</dbReference>
<dbReference type="Gene3D" id="3.30.530.20">
    <property type="match status" value="1"/>
</dbReference>
<dbReference type="OrthoDB" id="1928994at2759"/>
<protein>
    <recommendedName>
        <fullName evidence="3">Bet v I/Major latex protein domain-containing protein</fullName>
    </recommendedName>
</protein>
<accession>A0A4Y7IR92</accession>
<dbReference type="CDD" id="cd07821">
    <property type="entry name" value="PYR_PYL_RCAR_like"/>
    <property type="match status" value="1"/>
</dbReference>
<evidence type="ECO:0008006" key="3">
    <source>
        <dbReference type="Google" id="ProtNLM"/>
    </source>
</evidence>
<proteinExistence type="predicted"/>
<dbReference type="PANTHER" id="PTHR33789:SF11">
    <property type="entry name" value="OS05G0202300 PROTEIN"/>
    <property type="match status" value="1"/>
</dbReference>
<organism evidence="1 2">
    <name type="scientific">Papaver somniferum</name>
    <name type="common">Opium poppy</name>
    <dbReference type="NCBI Taxonomy" id="3469"/>
    <lineage>
        <taxon>Eukaryota</taxon>
        <taxon>Viridiplantae</taxon>
        <taxon>Streptophyta</taxon>
        <taxon>Embryophyta</taxon>
        <taxon>Tracheophyta</taxon>
        <taxon>Spermatophyta</taxon>
        <taxon>Magnoliopsida</taxon>
        <taxon>Ranunculales</taxon>
        <taxon>Papaveraceae</taxon>
        <taxon>Papaveroideae</taxon>
        <taxon>Papaver</taxon>
    </lineage>
</organism>
<dbReference type="InterPro" id="IPR019587">
    <property type="entry name" value="Polyketide_cyclase/dehydratase"/>
</dbReference>
<dbReference type="FunFam" id="3.30.530.20:FF:000064">
    <property type="entry name" value="Lachrymatory-factor synthase"/>
    <property type="match status" value="1"/>
</dbReference>
<name>A0A4Y7IR92_PAPSO</name>
<dbReference type="Proteomes" id="UP000316621">
    <property type="component" value="Chromosome 2"/>
</dbReference>